<gene>
    <name evidence="2" type="ORF">FWILDA_LOCUS5961</name>
</gene>
<dbReference type="Proteomes" id="UP001153678">
    <property type="component" value="Unassembled WGS sequence"/>
</dbReference>
<organism evidence="2 3">
    <name type="scientific">Funneliformis geosporum</name>
    <dbReference type="NCBI Taxonomy" id="1117311"/>
    <lineage>
        <taxon>Eukaryota</taxon>
        <taxon>Fungi</taxon>
        <taxon>Fungi incertae sedis</taxon>
        <taxon>Mucoromycota</taxon>
        <taxon>Glomeromycotina</taxon>
        <taxon>Glomeromycetes</taxon>
        <taxon>Glomerales</taxon>
        <taxon>Glomeraceae</taxon>
        <taxon>Funneliformis</taxon>
    </lineage>
</organism>
<evidence type="ECO:0000313" key="3">
    <source>
        <dbReference type="Proteomes" id="UP001153678"/>
    </source>
</evidence>
<evidence type="ECO:0000313" key="2">
    <source>
        <dbReference type="EMBL" id="CAI2173189.1"/>
    </source>
</evidence>
<dbReference type="OrthoDB" id="2384442at2759"/>
<keyword evidence="3" id="KW-1185">Reference proteome</keyword>
<protein>
    <submittedName>
        <fullName evidence="2">4243_t:CDS:1</fullName>
    </submittedName>
</protein>
<feature type="compositionally biased region" description="Polar residues" evidence="1">
    <location>
        <begin position="1"/>
        <end position="15"/>
    </location>
</feature>
<proteinExistence type="predicted"/>
<name>A0A9W4WUJ4_9GLOM</name>
<dbReference type="AlphaFoldDB" id="A0A9W4WUJ4"/>
<accession>A0A9W4WUJ4</accession>
<comment type="caution">
    <text evidence="2">The sequence shown here is derived from an EMBL/GenBank/DDBJ whole genome shotgun (WGS) entry which is preliminary data.</text>
</comment>
<sequence>MTPETKQMSTESPNTVEKDPHNQWETNIELESPSRNSNNWSWHEVGNEQYQICEAPDSSLPILPPEDTTPLEIRYPLEKEADVADTNVIAGKIGQGAYIELEDGTAVLVG</sequence>
<reference evidence="2" key="1">
    <citation type="submission" date="2022-08" db="EMBL/GenBank/DDBJ databases">
        <authorList>
            <person name="Kallberg Y."/>
            <person name="Tangrot J."/>
            <person name="Rosling A."/>
        </authorList>
    </citation>
    <scope>NUCLEOTIDE SEQUENCE</scope>
    <source>
        <strain evidence="2">Wild A</strain>
    </source>
</reference>
<dbReference type="EMBL" id="CAMKVN010001030">
    <property type="protein sequence ID" value="CAI2173189.1"/>
    <property type="molecule type" value="Genomic_DNA"/>
</dbReference>
<evidence type="ECO:0000256" key="1">
    <source>
        <dbReference type="SAM" id="MobiDB-lite"/>
    </source>
</evidence>
<feature type="region of interest" description="Disordered" evidence="1">
    <location>
        <begin position="1"/>
        <end position="23"/>
    </location>
</feature>